<dbReference type="eggNOG" id="ENOG50330B3">
    <property type="taxonomic scope" value="Bacteria"/>
</dbReference>
<sequence>MVASSKRQRLELEAELASLCNRGLELARREREDCRALLSILRGLETLHGRIREELFQDALPNSRHDLYKLLREIEENGGWPYIERMRLRQLLACLAVEDTTSDPSELGR</sequence>
<dbReference type="RefSeq" id="WP_022609299.1">
    <property type="nucleotide sequence ID" value="NZ_ASSJ01000085.1"/>
</dbReference>
<dbReference type="AlphaFoldDB" id="U5DEZ9"/>
<name>U5DEZ9_9CHRO</name>
<comment type="caution">
    <text evidence="1">The sequence shown here is derived from an EMBL/GenBank/DDBJ whole genome shotgun (WGS) entry which is preliminary data.</text>
</comment>
<dbReference type="OrthoDB" id="516113at2"/>
<protein>
    <submittedName>
        <fullName evidence="1">Uncharacterized protein</fullName>
    </submittedName>
</protein>
<accession>U5DEZ9</accession>
<reference evidence="1 2" key="1">
    <citation type="submission" date="2013-05" db="EMBL/GenBank/DDBJ databases">
        <title>Draft genome sequence of Rubidibacter lacunae KORDI 51-2.</title>
        <authorList>
            <person name="Choi D.H."/>
            <person name="Noh J.H."/>
            <person name="Kwon K.-K."/>
            <person name="Lee J.-H."/>
            <person name="Ryu J.-Y."/>
        </authorList>
    </citation>
    <scope>NUCLEOTIDE SEQUENCE [LARGE SCALE GENOMIC DNA]</scope>
    <source>
        <strain evidence="1 2">KORDI 51-2</strain>
    </source>
</reference>
<dbReference type="STRING" id="582515.KR51_00036600"/>
<keyword evidence="2" id="KW-1185">Reference proteome</keyword>
<gene>
    <name evidence="1" type="ORF">KR51_00036600</name>
</gene>
<dbReference type="EMBL" id="ASSJ01000085">
    <property type="protein sequence ID" value="ERN39877.1"/>
    <property type="molecule type" value="Genomic_DNA"/>
</dbReference>
<proteinExistence type="predicted"/>
<dbReference type="Proteomes" id="UP000016960">
    <property type="component" value="Unassembled WGS sequence"/>
</dbReference>
<dbReference type="InParanoid" id="U5DEZ9"/>
<organism evidence="1 2">
    <name type="scientific">Rubidibacter lacunae KORDI 51-2</name>
    <dbReference type="NCBI Taxonomy" id="582515"/>
    <lineage>
        <taxon>Bacteria</taxon>
        <taxon>Bacillati</taxon>
        <taxon>Cyanobacteriota</taxon>
        <taxon>Cyanophyceae</taxon>
        <taxon>Oscillatoriophycideae</taxon>
        <taxon>Chroococcales</taxon>
        <taxon>Aphanothecaceae</taxon>
        <taxon>Rubidibacter</taxon>
    </lineage>
</organism>
<evidence type="ECO:0000313" key="2">
    <source>
        <dbReference type="Proteomes" id="UP000016960"/>
    </source>
</evidence>
<dbReference type="PATRIC" id="fig|582515.4.peg.4120"/>
<evidence type="ECO:0000313" key="1">
    <source>
        <dbReference type="EMBL" id="ERN39877.1"/>
    </source>
</evidence>